<dbReference type="NCBIfam" id="TIGR00693">
    <property type="entry name" value="thiE"/>
    <property type="match status" value="1"/>
</dbReference>
<dbReference type="EC" id="2.5.1.3" evidence="9"/>
<comment type="caution">
    <text evidence="9">Lacks conserved residue(s) required for the propagation of feature annotation.</text>
</comment>
<dbReference type="InterPro" id="IPR036206">
    <property type="entry name" value="ThiamineP_synth_sf"/>
</dbReference>
<proteinExistence type="inferred from homology"/>
<dbReference type="SUPFAM" id="SSF51391">
    <property type="entry name" value="Thiamin phosphate synthase"/>
    <property type="match status" value="1"/>
</dbReference>
<evidence type="ECO:0000256" key="6">
    <source>
        <dbReference type="ARBA" id="ARBA00047334"/>
    </source>
</evidence>
<protein>
    <recommendedName>
        <fullName evidence="9">Thiamine-phosphate synthase</fullName>
        <shortName evidence="9">TP synthase</shortName>
        <shortName evidence="9">TPS</shortName>
        <ecNumber evidence="9">2.5.1.3</ecNumber>
    </recommendedName>
    <alternativeName>
        <fullName evidence="9">Thiamine-phosphate pyrophosphorylase</fullName>
        <shortName evidence="9">TMP pyrophosphorylase</shortName>
        <shortName evidence="9">TMP-PPase</shortName>
    </alternativeName>
</protein>
<dbReference type="InterPro" id="IPR034291">
    <property type="entry name" value="TMP_synthase"/>
</dbReference>
<dbReference type="GO" id="GO:0009229">
    <property type="term" value="P:thiamine diphosphate biosynthetic process"/>
    <property type="evidence" value="ECO:0007669"/>
    <property type="project" value="UniProtKB-UniRule"/>
</dbReference>
<dbReference type="GO" id="GO:0004789">
    <property type="term" value="F:thiamine-phosphate diphosphorylase activity"/>
    <property type="evidence" value="ECO:0007669"/>
    <property type="project" value="UniProtKB-UniRule"/>
</dbReference>
<dbReference type="GO" id="GO:0000287">
    <property type="term" value="F:magnesium ion binding"/>
    <property type="evidence" value="ECO:0007669"/>
    <property type="project" value="UniProtKB-UniRule"/>
</dbReference>
<feature type="binding site" evidence="9">
    <location>
        <begin position="77"/>
        <end position="81"/>
    </location>
    <ligand>
        <name>4-amino-2-methyl-5-(diphosphooxymethyl)pyrimidine</name>
        <dbReference type="ChEBI" id="CHEBI:57841"/>
    </ligand>
</feature>
<feature type="binding site" evidence="9">
    <location>
        <position position="109"/>
    </location>
    <ligand>
        <name>4-amino-2-methyl-5-(diphosphooxymethyl)pyrimidine</name>
        <dbReference type="ChEBI" id="CHEBI:57841"/>
    </ligand>
</feature>
<evidence type="ECO:0000313" key="14">
    <source>
        <dbReference type="Proteomes" id="UP000217265"/>
    </source>
</evidence>
<dbReference type="Proteomes" id="UP000217265">
    <property type="component" value="Chromosome"/>
</dbReference>
<evidence type="ECO:0000256" key="2">
    <source>
        <dbReference type="ARBA" id="ARBA00022679"/>
    </source>
</evidence>
<comment type="catalytic activity">
    <reaction evidence="8 9 10">
        <text>2-[(2R,5Z)-2-carboxy-4-methylthiazol-5(2H)-ylidene]ethyl phosphate + 4-amino-2-methyl-5-(diphosphooxymethyl)pyrimidine + 2 H(+) = thiamine phosphate + CO2 + diphosphate</text>
        <dbReference type="Rhea" id="RHEA:47844"/>
        <dbReference type="ChEBI" id="CHEBI:15378"/>
        <dbReference type="ChEBI" id="CHEBI:16526"/>
        <dbReference type="ChEBI" id="CHEBI:33019"/>
        <dbReference type="ChEBI" id="CHEBI:37575"/>
        <dbReference type="ChEBI" id="CHEBI:57841"/>
        <dbReference type="ChEBI" id="CHEBI:62899"/>
        <dbReference type="EC" id="2.5.1.3"/>
    </reaction>
</comment>
<feature type="binding site" evidence="9">
    <location>
        <position position="207"/>
    </location>
    <ligand>
        <name>2-[(2R,5Z)-2-carboxy-4-methylthiazol-5(2H)-ylidene]ethyl phosphate</name>
        <dbReference type="ChEBI" id="CHEBI:62899"/>
    </ligand>
</feature>
<evidence type="ECO:0000256" key="4">
    <source>
        <dbReference type="ARBA" id="ARBA00022842"/>
    </source>
</evidence>
<comment type="catalytic activity">
    <reaction evidence="7 9 10">
        <text>2-(2-carboxy-4-methylthiazol-5-yl)ethyl phosphate + 4-amino-2-methyl-5-(diphosphooxymethyl)pyrimidine + 2 H(+) = thiamine phosphate + CO2 + diphosphate</text>
        <dbReference type="Rhea" id="RHEA:47848"/>
        <dbReference type="ChEBI" id="CHEBI:15378"/>
        <dbReference type="ChEBI" id="CHEBI:16526"/>
        <dbReference type="ChEBI" id="CHEBI:33019"/>
        <dbReference type="ChEBI" id="CHEBI:37575"/>
        <dbReference type="ChEBI" id="CHEBI:57841"/>
        <dbReference type="ChEBI" id="CHEBI:62890"/>
        <dbReference type="EC" id="2.5.1.3"/>
    </reaction>
</comment>
<dbReference type="InterPro" id="IPR022998">
    <property type="entry name" value="ThiamineP_synth_TenI"/>
</dbReference>
<evidence type="ECO:0000256" key="7">
    <source>
        <dbReference type="ARBA" id="ARBA00047851"/>
    </source>
</evidence>
<gene>
    <name evidence="9 13" type="primary">thiE</name>
    <name evidence="13" type="ORF">CMV30_14520</name>
</gene>
<evidence type="ECO:0000256" key="5">
    <source>
        <dbReference type="ARBA" id="ARBA00022977"/>
    </source>
</evidence>
<dbReference type="Gene3D" id="3.20.20.70">
    <property type="entry name" value="Aldolase class I"/>
    <property type="match status" value="1"/>
</dbReference>
<dbReference type="GO" id="GO:0009228">
    <property type="term" value="P:thiamine biosynthetic process"/>
    <property type="evidence" value="ECO:0007669"/>
    <property type="project" value="UniProtKB-KW"/>
</dbReference>
<comment type="function">
    <text evidence="9">Condenses 4-methyl-5-(beta-hydroxyethyl)thiazole monophosphate (THZ-P) and 2-methyl-4-amino-5-hydroxymethyl pyrimidine pyrophosphate (HMP-PP) to form thiamine monophosphate (TMP).</text>
</comment>
<feature type="binding site" evidence="9">
    <location>
        <position position="148"/>
    </location>
    <ligand>
        <name>4-amino-2-methyl-5-(diphosphooxymethyl)pyrimidine</name>
        <dbReference type="ChEBI" id="CHEBI:57841"/>
    </ligand>
</feature>
<reference evidence="13 14" key="1">
    <citation type="submission" date="2017-09" db="EMBL/GenBank/DDBJ databases">
        <title>Complete genome sequence of Verrucomicrobial strain HZ-65, isolated from freshwater.</title>
        <authorList>
            <person name="Choi A."/>
        </authorList>
    </citation>
    <scope>NUCLEOTIDE SEQUENCE [LARGE SCALE GENOMIC DNA]</scope>
    <source>
        <strain evidence="13 14">HZ-65</strain>
    </source>
</reference>
<dbReference type="EMBL" id="CP023344">
    <property type="protein sequence ID" value="ATC65074.1"/>
    <property type="molecule type" value="Genomic_DNA"/>
</dbReference>
<feature type="domain" description="Thiamine phosphate synthase/TenI" evidence="12">
    <location>
        <begin position="51"/>
        <end position="230"/>
    </location>
</feature>
<evidence type="ECO:0000256" key="8">
    <source>
        <dbReference type="ARBA" id="ARBA00047883"/>
    </source>
</evidence>
<comment type="catalytic activity">
    <reaction evidence="6 9 10">
        <text>4-methyl-5-(2-phosphooxyethyl)-thiazole + 4-amino-2-methyl-5-(diphosphooxymethyl)pyrimidine + H(+) = thiamine phosphate + diphosphate</text>
        <dbReference type="Rhea" id="RHEA:22328"/>
        <dbReference type="ChEBI" id="CHEBI:15378"/>
        <dbReference type="ChEBI" id="CHEBI:33019"/>
        <dbReference type="ChEBI" id="CHEBI:37575"/>
        <dbReference type="ChEBI" id="CHEBI:57841"/>
        <dbReference type="ChEBI" id="CHEBI:58296"/>
        <dbReference type="EC" id="2.5.1.3"/>
    </reaction>
</comment>
<accession>A0A290Q981</accession>
<comment type="cofactor">
    <cofactor evidence="9">
        <name>Mg(2+)</name>
        <dbReference type="ChEBI" id="CHEBI:18420"/>
    </cofactor>
    <text evidence="9">Binds 1 Mg(2+) ion per subunit.</text>
</comment>
<sequence>MRRVAGTSVSMAWRRSVRCGSRPIRCARFSRSNRPFLIMPLEHRQLHPLMCLTQDGLAETHLEQATRLLIAGARWIQVRMKRGTPQERLTMAGMIAPLCRQYGAICIVNDSVDIAIAVNAHGVHLGKTDGLWSAARKEMGREMIIGGTINNEADARRAIRANCLDYVGIGPWRFTTTKENLSPVLGPTGVATLVAQLDGIPVWAIGGITAADLPEVRASGAVGAAVTSALYRDGRVQDNFHELNAAWKQAMKT</sequence>
<evidence type="ECO:0000256" key="9">
    <source>
        <dbReference type="HAMAP-Rule" id="MF_00097"/>
    </source>
</evidence>
<evidence type="ECO:0000256" key="11">
    <source>
        <dbReference type="RuleBase" id="RU004253"/>
    </source>
</evidence>
<dbReference type="OrthoDB" id="9812206at2"/>
<keyword evidence="4 9" id="KW-0460">Magnesium</keyword>
<dbReference type="PANTHER" id="PTHR20857">
    <property type="entry name" value="THIAMINE-PHOSPHATE PYROPHOSPHORYLASE"/>
    <property type="match status" value="1"/>
</dbReference>
<dbReference type="AlphaFoldDB" id="A0A290Q981"/>
<evidence type="ECO:0000256" key="10">
    <source>
        <dbReference type="RuleBase" id="RU003826"/>
    </source>
</evidence>
<evidence type="ECO:0000256" key="1">
    <source>
        <dbReference type="ARBA" id="ARBA00005165"/>
    </source>
</evidence>
<dbReference type="GO" id="GO:0005737">
    <property type="term" value="C:cytoplasm"/>
    <property type="evidence" value="ECO:0007669"/>
    <property type="project" value="TreeGrafter"/>
</dbReference>
<dbReference type="UniPathway" id="UPA00060">
    <property type="reaction ID" value="UER00141"/>
</dbReference>
<comment type="similarity">
    <text evidence="9 10">Belongs to the thiamine-phosphate synthase family.</text>
</comment>
<feature type="binding site" evidence="9">
    <location>
        <begin position="175"/>
        <end position="177"/>
    </location>
    <ligand>
        <name>2-[(2R,5Z)-2-carboxy-4-methylthiazol-5(2H)-ylidene]ethyl phosphate</name>
        <dbReference type="ChEBI" id="CHEBI:62899"/>
    </ligand>
</feature>
<keyword evidence="5 9" id="KW-0784">Thiamine biosynthesis</keyword>
<dbReference type="PANTHER" id="PTHR20857:SF15">
    <property type="entry name" value="THIAMINE-PHOSPHATE SYNTHASE"/>
    <property type="match status" value="1"/>
</dbReference>
<feature type="binding site" evidence="9">
    <location>
        <position position="110"/>
    </location>
    <ligand>
        <name>Mg(2+)</name>
        <dbReference type="ChEBI" id="CHEBI:18420"/>
    </ligand>
</feature>
<organism evidence="13 14">
    <name type="scientific">Nibricoccus aquaticus</name>
    <dbReference type="NCBI Taxonomy" id="2576891"/>
    <lineage>
        <taxon>Bacteria</taxon>
        <taxon>Pseudomonadati</taxon>
        <taxon>Verrucomicrobiota</taxon>
        <taxon>Opitutia</taxon>
        <taxon>Opitutales</taxon>
        <taxon>Opitutaceae</taxon>
        <taxon>Nibricoccus</taxon>
    </lineage>
</organism>
<keyword evidence="2 9" id="KW-0808">Transferase</keyword>
<evidence type="ECO:0000256" key="3">
    <source>
        <dbReference type="ARBA" id="ARBA00022723"/>
    </source>
</evidence>
<dbReference type="InterPro" id="IPR013785">
    <property type="entry name" value="Aldolase_TIM"/>
</dbReference>
<dbReference type="Pfam" id="PF02581">
    <property type="entry name" value="TMP-TENI"/>
    <property type="match status" value="1"/>
</dbReference>
<keyword evidence="3 9" id="KW-0479">Metal-binding</keyword>
<feature type="binding site" evidence="9">
    <location>
        <position position="129"/>
    </location>
    <ligand>
        <name>Mg(2+)</name>
        <dbReference type="ChEBI" id="CHEBI:18420"/>
    </ligand>
</feature>
<feature type="binding site" evidence="9">
    <location>
        <position position="178"/>
    </location>
    <ligand>
        <name>4-amino-2-methyl-5-(diphosphooxymethyl)pyrimidine</name>
        <dbReference type="ChEBI" id="CHEBI:57841"/>
    </ligand>
</feature>
<dbReference type="KEGG" id="vbh:CMV30_14520"/>
<dbReference type="HAMAP" id="MF_00097">
    <property type="entry name" value="TMP_synthase"/>
    <property type="match status" value="1"/>
</dbReference>
<comment type="pathway">
    <text evidence="1 9 11">Cofactor biosynthesis; thiamine diphosphate biosynthesis; thiamine phosphate from 4-amino-2-methyl-5-diphosphomethylpyrimidine and 4-methyl-5-(2-phosphoethyl)-thiazole: step 1/1.</text>
</comment>
<evidence type="ECO:0000313" key="13">
    <source>
        <dbReference type="EMBL" id="ATC65074.1"/>
    </source>
</evidence>
<keyword evidence="14" id="KW-1185">Reference proteome</keyword>
<evidence type="ECO:0000259" key="12">
    <source>
        <dbReference type="Pfam" id="PF02581"/>
    </source>
</evidence>
<dbReference type="CDD" id="cd00564">
    <property type="entry name" value="TMP_TenI"/>
    <property type="match status" value="1"/>
</dbReference>
<name>A0A290Q981_9BACT</name>